<protein>
    <submittedName>
        <fullName evidence="2">GNAT family N-acetyltransferase</fullName>
        <ecNumber evidence="2">2.3.1.-</ecNumber>
    </submittedName>
</protein>
<dbReference type="EC" id="2.3.1.-" evidence="2"/>
<dbReference type="EMBL" id="JBHRSZ010000006">
    <property type="protein sequence ID" value="MFC3152235.1"/>
    <property type="molecule type" value="Genomic_DNA"/>
</dbReference>
<organism evidence="2 3">
    <name type="scientific">Litoribrevibacter euphylliae</name>
    <dbReference type="NCBI Taxonomy" id="1834034"/>
    <lineage>
        <taxon>Bacteria</taxon>
        <taxon>Pseudomonadati</taxon>
        <taxon>Pseudomonadota</taxon>
        <taxon>Gammaproteobacteria</taxon>
        <taxon>Oceanospirillales</taxon>
        <taxon>Oceanospirillaceae</taxon>
        <taxon>Litoribrevibacter</taxon>
    </lineage>
</organism>
<keyword evidence="2" id="KW-0012">Acyltransferase</keyword>
<dbReference type="InterPro" id="IPR000182">
    <property type="entry name" value="GNAT_dom"/>
</dbReference>
<accession>A0ABV7HED1</accession>
<evidence type="ECO:0000259" key="1">
    <source>
        <dbReference type="Pfam" id="PF13508"/>
    </source>
</evidence>
<dbReference type="GO" id="GO:0016746">
    <property type="term" value="F:acyltransferase activity"/>
    <property type="evidence" value="ECO:0007669"/>
    <property type="project" value="UniProtKB-KW"/>
</dbReference>
<proteinExistence type="predicted"/>
<dbReference type="Gene3D" id="3.40.630.30">
    <property type="match status" value="1"/>
</dbReference>
<dbReference type="SUPFAM" id="SSF55729">
    <property type="entry name" value="Acyl-CoA N-acyltransferases (Nat)"/>
    <property type="match status" value="1"/>
</dbReference>
<dbReference type="CDD" id="cd04301">
    <property type="entry name" value="NAT_SF"/>
    <property type="match status" value="1"/>
</dbReference>
<keyword evidence="3" id="KW-1185">Reference proteome</keyword>
<feature type="domain" description="N-acetyltransferase" evidence="1">
    <location>
        <begin position="66"/>
        <end position="137"/>
    </location>
</feature>
<dbReference type="RefSeq" id="WP_386722155.1">
    <property type="nucleotide sequence ID" value="NZ_JBHRSZ010000006.1"/>
</dbReference>
<gene>
    <name evidence="2" type="ORF">ACFOEK_14465</name>
</gene>
<name>A0ABV7HED1_9GAMM</name>
<dbReference type="InterPro" id="IPR016181">
    <property type="entry name" value="Acyl_CoA_acyltransferase"/>
</dbReference>
<evidence type="ECO:0000313" key="3">
    <source>
        <dbReference type="Proteomes" id="UP001595476"/>
    </source>
</evidence>
<reference evidence="3" key="1">
    <citation type="journal article" date="2019" name="Int. J. Syst. Evol. Microbiol.">
        <title>The Global Catalogue of Microorganisms (GCM) 10K type strain sequencing project: providing services to taxonomists for standard genome sequencing and annotation.</title>
        <authorList>
            <consortium name="The Broad Institute Genomics Platform"/>
            <consortium name="The Broad Institute Genome Sequencing Center for Infectious Disease"/>
            <person name="Wu L."/>
            <person name="Ma J."/>
        </authorList>
    </citation>
    <scope>NUCLEOTIDE SEQUENCE [LARGE SCALE GENOMIC DNA]</scope>
    <source>
        <strain evidence="3">KCTC 52438</strain>
    </source>
</reference>
<dbReference type="Pfam" id="PF13508">
    <property type="entry name" value="Acetyltransf_7"/>
    <property type="match status" value="1"/>
</dbReference>
<dbReference type="Proteomes" id="UP001595476">
    <property type="component" value="Unassembled WGS sequence"/>
</dbReference>
<comment type="caution">
    <text evidence="2">The sequence shown here is derived from an EMBL/GenBank/DDBJ whole genome shotgun (WGS) entry which is preliminary data.</text>
</comment>
<evidence type="ECO:0000313" key="2">
    <source>
        <dbReference type="EMBL" id="MFC3152235.1"/>
    </source>
</evidence>
<sequence>MIEHTYQVVSVSFLDRQRLVSFYKSNREKIKIHKSDLCYVLEGKGLEETGLDDTVFENTERHQIRAAVKFTKLPDGSWLLRNMLVAQAHRQQGLGHRLLTGLAEQMSVLAKQDGITESRLYCFPWSNLTDFYCQHGFCEHRIDDSTSTAANLTSTLSAELSLSSEVIARFKAYRKRGLDIRFCYWGRS</sequence>
<keyword evidence="2" id="KW-0808">Transferase</keyword>